<evidence type="ECO:0000313" key="2">
    <source>
        <dbReference type="Ensembl" id="ENSOMEP00000007605.1"/>
    </source>
</evidence>
<feature type="transmembrane region" description="Helical" evidence="1">
    <location>
        <begin position="31"/>
        <end position="49"/>
    </location>
</feature>
<accession>A0A3B3BQ57</accession>
<dbReference type="STRING" id="30732.ENSOMEP00000007605"/>
<proteinExistence type="predicted"/>
<dbReference type="GeneTree" id="ENSGT00940000175914"/>
<evidence type="ECO:0000256" key="1">
    <source>
        <dbReference type="SAM" id="Phobius"/>
    </source>
</evidence>
<name>A0A3B3BQ57_ORYME</name>
<sequence>LSPIRIVIGALILCLSVSVLNIHEVHYTRDVALVLVVVIQVISSGSVLMHSGRKPSLFWVSNGRSQNVQKHPTF</sequence>
<dbReference type="AlphaFoldDB" id="A0A3B3BQ57"/>
<dbReference type="Ensembl" id="ENSOMET00000003825.1">
    <property type="protein sequence ID" value="ENSOMEP00000007605.1"/>
    <property type="gene ID" value="ENSOMEG00000008718.1"/>
</dbReference>
<keyword evidence="3" id="KW-1185">Reference proteome</keyword>
<keyword evidence="1" id="KW-0472">Membrane</keyword>
<keyword evidence="1" id="KW-0812">Transmembrane</keyword>
<organism evidence="2 3">
    <name type="scientific">Oryzias melastigma</name>
    <name type="common">Marine medaka</name>
    <dbReference type="NCBI Taxonomy" id="30732"/>
    <lineage>
        <taxon>Eukaryota</taxon>
        <taxon>Metazoa</taxon>
        <taxon>Chordata</taxon>
        <taxon>Craniata</taxon>
        <taxon>Vertebrata</taxon>
        <taxon>Euteleostomi</taxon>
        <taxon>Actinopterygii</taxon>
        <taxon>Neopterygii</taxon>
        <taxon>Teleostei</taxon>
        <taxon>Neoteleostei</taxon>
        <taxon>Acanthomorphata</taxon>
        <taxon>Ovalentaria</taxon>
        <taxon>Atherinomorphae</taxon>
        <taxon>Beloniformes</taxon>
        <taxon>Adrianichthyidae</taxon>
        <taxon>Oryziinae</taxon>
        <taxon>Oryzias</taxon>
    </lineage>
</organism>
<dbReference type="Proteomes" id="UP000261560">
    <property type="component" value="Unplaced"/>
</dbReference>
<reference evidence="2" key="1">
    <citation type="submission" date="2025-08" db="UniProtKB">
        <authorList>
            <consortium name="Ensembl"/>
        </authorList>
    </citation>
    <scope>IDENTIFICATION</scope>
</reference>
<dbReference type="OMA" id="QFYLNFI"/>
<evidence type="ECO:0000313" key="3">
    <source>
        <dbReference type="Proteomes" id="UP000261560"/>
    </source>
</evidence>
<dbReference type="PaxDb" id="30732-ENSOMEP00000007605"/>
<protein>
    <submittedName>
        <fullName evidence="2">Si:dkey-81h8.1</fullName>
    </submittedName>
</protein>
<keyword evidence="1" id="KW-1133">Transmembrane helix</keyword>
<reference evidence="2" key="2">
    <citation type="submission" date="2025-09" db="UniProtKB">
        <authorList>
            <consortium name="Ensembl"/>
        </authorList>
    </citation>
    <scope>IDENTIFICATION</scope>
</reference>